<reference evidence="3" key="1">
    <citation type="submission" date="2020-01" db="EMBL/GenBank/DDBJ databases">
        <authorList>
            <consortium name="DOE Joint Genome Institute"/>
            <person name="Haridas S."/>
            <person name="Albert R."/>
            <person name="Binder M."/>
            <person name="Bloem J."/>
            <person name="Labutti K."/>
            <person name="Salamov A."/>
            <person name="Andreopoulos B."/>
            <person name="Baker S.E."/>
            <person name="Barry K."/>
            <person name="Bills G."/>
            <person name="Bluhm B.H."/>
            <person name="Cannon C."/>
            <person name="Castanera R."/>
            <person name="Culley D.E."/>
            <person name="Daum C."/>
            <person name="Ezra D."/>
            <person name="Gonzalez J.B."/>
            <person name="Henrissat B."/>
            <person name="Kuo A."/>
            <person name="Liang C."/>
            <person name="Lipzen A."/>
            <person name="Lutzoni F."/>
            <person name="Magnuson J."/>
            <person name="Mondo S."/>
            <person name="Nolan M."/>
            <person name="Ohm R."/>
            <person name="Pangilinan J."/>
            <person name="Park H.-J."/>
            <person name="Ramirez L."/>
            <person name="Alfaro M."/>
            <person name="Sun H."/>
            <person name="Tritt A."/>
            <person name="Yoshinaga Y."/>
            <person name="Zwiers L.-H."/>
            <person name="Turgeon B.G."/>
            <person name="Goodwin S.B."/>
            <person name="Spatafora J.W."/>
            <person name="Crous P.W."/>
            <person name="Grigoriev I.V."/>
        </authorList>
    </citation>
    <scope>NUCLEOTIDE SEQUENCE</scope>
    <source>
        <strain evidence="3">CBS 342.82</strain>
    </source>
</reference>
<name>A0A6J3M8X0_9PEZI</name>
<feature type="transmembrane region" description="Helical" evidence="1">
    <location>
        <begin position="29"/>
        <end position="46"/>
    </location>
</feature>
<evidence type="ECO:0000256" key="1">
    <source>
        <dbReference type="SAM" id="Phobius"/>
    </source>
</evidence>
<evidence type="ECO:0000313" key="2">
    <source>
        <dbReference type="Proteomes" id="UP000504637"/>
    </source>
</evidence>
<keyword evidence="1" id="KW-0812">Transmembrane</keyword>
<keyword evidence="1" id="KW-0472">Membrane</keyword>
<gene>
    <name evidence="3" type="ORF">K489DRAFT_378736</name>
</gene>
<organism evidence="3">
    <name type="scientific">Dissoconium aciculare CBS 342.82</name>
    <dbReference type="NCBI Taxonomy" id="1314786"/>
    <lineage>
        <taxon>Eukaryota</taxon>
        <taxon>Fungi</taxon>
        <taxon>Dikarya</taxon>
        <taxon>Ascomycota</taxon>
        <taxon>Pezizomycotina</taxon>
        <taxon>Dothideomycetes</taxon>
        <taxon>Dothideomycetidae</taxon>
        <taxon>Mycosphaerellales</taxon>
        <taxon>Dissoconiaceae</taxon>
        <taxon>Dissoconium</taxon>
    </lineage>
</organism>
<protein>
    <submittedName>
        <fullName evidence="3">Uncharacterized protein</fullName>
    </submittedName>
</protein>
<keyword evidence="1" id="KW-1133">Transmembrane helix</keyword>
<dbReference type="GeneID" id="54362270"/>
<dbReference type="AlphaFoldDB" id="A0A6J3M8X0"/>
<reference evidence="3" key="2">
    <citation type="submission" date="2020-04" db="EMBL/GenBank/DDBJ databases">
        <authorList>
            <consortium name="NCBI Genome Project"/>
        </authorList>
    </citation>
    <scope>NUCLEOTIDE SEQUENCE</scope>
    <source>
        <strain evidence="3">CBS 342.82</strain>
    </source>
</reference>
<keyword evidence="2" id="KW-1185">Reference proteome</keyword>
<proteinExistence type="predicted"/>
<accession>A0A6J3M8X0</accession>
<dbReference type="RefSeq" id="XP_033461359.1">
    <property type="nucleotide sequence ID" value="XM_033604470.1"/>
</dbReference>
<reference evidence="3" key="3">
    <citation type="submission" date="2025-08" db="UniProtKB">
        <authorList>
            <consortium name="RefSeq"/>
        </authorList>
    </citation>
    <scope>IDENTIFICATION</scope>
    <source>
        <strain evidence="3">CBS 342.82</strain>
    </source>
</reference>
<sequence length="64" mass="7490">MDWLVPYQWFPPSWSSIWHLHDHHIDDCLWISLPLPCCMASIVLVLDARFSRAIDVVEQIAICV</sequence>
<evidence type="ECO:0000313" key="3">
    <source>
        <dbReference type="RefSeq" id="XP_033461359.1"/>
    </source>
</evidence>
<dbReference type="Proteomes" id="UP000504637">
    <property type="component" value="Unplaced"/>
</dbReference>